<comment type="caution">
    <text evidence="6">The sequence shown here is derived from an EMBL/GenBank/DDBJ whole genome shotgun (WGS) entry which is preliminary data.</text>
</comment>
<comment type="subcellular location">
    <subcellularLocation>
        <location evidence="1">Cytoplasm</location>
    </subcellularLocation>
</comment>
<feature type="domain" description="Abnormal spindle-like microcephaly-associated protein ASH" evidence="5">
    <location>
        <begin position="185"/>
        <end position="264"/>
    </location>
</feature>
<organism evidence="6 7">
    <name type="scientific">Demequina litorisediminis</name>
    <dbReference type="NCBI Taxonomy" id="1849022"/>
    <lineage>
        <taxon>Bacteria</taxon>
        <taxon>Bacillati</taxon>
        <taxon>Actinomycetota</taxon>
        <taxon>Actinomycetes</taxon>
        <taxon>Micrococcales</taxon>
        <taxon>Demequinaceae</taxon>
        <taxon>Demequina</taxon>
    </lineage>
</organism>
<accession>A0ABQ6IGV1</accession>
<dbReference type="Gene3D" id="2.60.40.10">
    <property type="entry name" value="Immunoglobulins"/>
    <property type="match status" value="1"/>
</dbReference>
<keyword evidence="7" id="KW-1185">Reference proteome</keyword>
<gene>
    <name evidence="6" type="ORF">GCM10025876_31680</name>
</gene>
<keyword evidence="2" id="KW-0963">Cytoplasm</keyword>
<feature type="signal peptide" evidence="4">
    <location>
        <begin position="1"/>
        <end position="17"/>
    </location>
</feature>
<evidence type="ECO:0000313" key="7">
    <source>
        <dbReference type="Proteomes" id="UP001157125"/>
    </source>
</evidence>
<feature type="compositionally biased region" description="Low complexity" evidence="3">
    <location>
        <begin position="327"/>
        <end position="340"/>
    </location>
</feature>
<evidence type="ECO:0000313" key="6">
    <source>
        <dbReference type="EMBL" id="GMA36964.1"/>
    </source>
</evidence>
<dbReference type="Gene3D" id="2.60.120.430">
    <property type="entry name" value="Galactose-binding lectin"/>
    <property type="match status" value="1"/>
</dbReference>
<dbReference type="InterPro" id="IPR031549">
    <property type="entry name" value="ASH"/>
</dbReference>
<dbReference type="InterPro" id="IPR013783">
    <property type="entry name" value="Ig-like_fold"/>
</dbReference>
<sequence length="368" mass="35094">MLGFAASVLVTAAPASAAPTPVVRINAGGGTVAATDAGPDWAADDGATWTNGAALGYDAVEAATAVTPVGDAPAEVFQTARSGGGSEPMAWSIPAAAGSYEVRLYLASLEADAAVGASVIEATAEGKAFVSGLDVVAAAGPAAGYLASTAVTSDGTIDVAVGTLAGSVAVSAVEVLALDAHALAAAPAALGFGQVDVGSTGTASVDVSLVGATEGAALEVTDVSDGFTATPSASALSADGTVSVDLAFSPTEAGTFSGTVTLAAGDATTVIGVSGVGVAVEEEPEPTPSASASPEPSSEPSGSAVATPEPSDDSPEPSTDPEPTSAPDPTTSSAPSATASARHRPSPAPPPNPALLLSPATSRMTSPR</sequence>
<evidence type="ECO:0000256" key="4">
    <source>
        <dbReference type="SAM" id="SignalP"/>
    </source>
</evidence>
<dbReference type="Pfam" id="PF15780">
    <property type="entry name" value="ASH"/>
    <property type="match status" value="1"/>
</dbReference>
<dbReference type="EMBL" id="BSUN01000001">
    <property type="protein sequence ID" value="GMA36964.1"/>
    <property type="molecule type" value="Genomic_DNA"/>
</dbReference>
<feature type="compositionally biased region" description="Low complexity" evidence="3">
    <location>
        <begin position="288"/>
        <end position="309"/>
    </location>
</feature>
<protein>
    <recommendedName>
        <fullName evidence="5">Abnormal spindle-like microcephaly-associated protein ASH domain-containing protein</fullName>
    </recommendedName>
</protein>
<evidence type="ECO:0000256" key="2">
    <source>
        <dbReference type="ARBA" id="ARBA00022490"/>
    </source>
</evidence>
<dbReference type="Proteomes" id="UP001157125">
    <property type="component" value="Unassembled WGS sequence"/>
</dbReference>
<keyword evidence="4" id="KW-0732">Signal</keyword>
<proteinExistence type="predicted"/>
<name>A0ABQ6IGV1_9MICO</name>
<evidence type="ECO:0000256" key="1">
    <source>
        <dbReference type="ARBA" id="ARBA00004496"/>
    </source>
</evidence>
<feature type="region of interest" description="Disordered" evidence="3">
    <location>
        <begin position="280"/>
        <end position="368"/>
    </location>
</feature>
<reference evidence="7" key="1">
    <citation type="journal article" date="2019" name="Int. J. Syst. Evol. Microbiol.">
        <title>The Global Catalogue of Microorganisms (GCM) 10K type strain sequencing project: providing services to taxonomists for standard genome sequencing and annotation.</title>
        <authorList>
            <consortium name="The Broad Institute Genomics Platform"/>
            <consortium name="The Broad Institute Genome Sequencing Center for Infectious Disease"/>
            <person name="Wu L."/>
            <person name="Ma J."/>
        </authorList>
    </citation>
    <scope>NUCLEOTIDE SEQUENCE [LARGE SCALE GENOMIC DNA]</scope>
    <source>
        <strain evidence="7">NBRC 112299</strain>
    </source>
</reference>
<feature type="chain" id="PRO_5045084780" description="Abnormal spindle-like microcephaly-associated protein ASH domain-containing protein" evidence="4">
    <location>
        <begin position="18"/>
        <end position="368"/>
    </location>
</feature>
<evidence type="ECO:0000256" key="3">
    <source>
        <dbReference type="SAM" id="MobiDB-lite"/>
    </source>
</evidence>
<evidence type="ECO:0000259" key="5">
    <source>
        <dbReference type="Pfam" id="PF15780"/>
    </source>
</evidence>